<sequence length="207" mass="21957">SRIFGDAAEAATLKVSDNFTTGFNADAWARNLGLKNATSNKRKAIDMMLKRSDSPLTVKDLDDLVRISEAISSVEIPNMATFLARRAGISGLRGAINGITPGIAVASTAGSATWLGGGFLGFATMIGGGQLISRILSKPESARSLLKVLDKEATNLVRKQAWADGIRTGLFAMLEDGLIDAPTLSEINEFADEALAALDQQFKDLIE</sequence>
<evidence type="ECO:0000313" key="1">
    <source>
        <dbReference type="EMBL" id="KKL60045.1"/>
    </source>
</evidence>
<name>A0A0F9FRP4_9ZZZZ</name>
<organism evidence="1">
    <name type="scientific">marine sediment metagenome</name>
    <dbReference type="NCBI Taxonomy" id="412755"/>
    <lineage>
        <taxon>unclassified sequences</taxon>
        <taxon>metagenomes</taxon>
        <taxon>ecological metagenomes</taxon>
    </lineage>
</organism>
<proteinExistence type="predicted"/>
<dbReference type="EMBL" id="LAZR01029283">
    <property type="protein sequence ID" value="KKL60045.1"/>
    <property type="molecule type" value="Genomic_DNA"/>
</dbReference>
<gene>
    <name evidence="1" type="ORF">LCGC14_2209260</name>
</gene>
<feature type="non-terminal residue" evidence="1">
    <location>
        <position position="1"/>
    </location>
</feature>
<comment type="caution">
    <text evidence="1">The sequence shown here is derived from an EMBL/GenBank/DDBJ whole genome shotgun (WGS) entry which is preliminary data.</text>
</comment>
<protein>
    <submittedName>
        <fullName evidence="1">Uncharacterized protein</fullName>
    </submittedName>
</protein>
<dbReference type="AlphaFoldDB" id="A0A0F9FRP4"/>
<reference evidence="1" key="1">
    <citation type="journal article" date="2015" name="Nature">
        <title>Complex archaea that bridge the gap between prokaryotes and eukaryotes.</title>
        <authorList>
            <person name="Spang A."/>
            <person name="Saw J.H."/>
            <person name="Jorgensen S.L."/>
            <person name="Zaremba-Niedzwiedzka K."/>
            <person name="Martijn J."/>
            <person name="Lind A.E."/>
            <person name="van Eijk R."/>
            <person name="Schleper C."/>
            <person name="Guy L."/>
            <person name="Ettema T.J."/>
        </authorList>
    </citation>
    <scope>NUCLEOTIDE SEQUENCE</scope>
</reference>
<accession>A0A0F9FRP4</accession>